<dbReference type="EMBL" id="MGDD01000095">
    <property type="protein sequence ID" value="OGL47155.1"/>
    <property type="molecule type" value="Genomic_DNA"/>
</dbReference>
<dbReference type="SUPFAM" id="SSF53146">
    <property type="entry name" value="Nitrogenase accessory factor-like"/>
    <property type="match status" value="1"/>
</dbReference>
<dbReference type="Pfam" id="PF02579">
    <property type="entry name" value="Nitro_FeMo-Co"/>
    <property type="match status" value="1"/>
</dbReference>
<evidence type="ECO:0000313" key="2">
    <source>
        <dbReference type="EMBL" id="OGL47155.1"/>
    </source>
</evidence>
<dbReference type="PANTHER" id="PTHR42983:SF1">
    <property type="entry name" value="IRON-MOLYBDENUM PROTEIN"/>
    <property type="match status" value="1"/>
</dbReference>
<reference evidence="2 3" key="1">
    <citation type="journal article" date="2016" name="Nat. Commun.">
        <title>Thousands of microbial genomes shed light on interconnected biogeochemical processes in an aquifer system.</title>
        <authorList>
            <person name="Anantharaman K."/>
            <person name="Brown C.T."/>
            <person name="Hug L.A."/>
            <person name="Sharon I."/>
            <person name="Castelle C.J."/>
            <person name="Probst A.J."/>
            <person name="Thomas B.C."/>
            <person name="Singh A."/>
            <person name="Wilkins M.J."/>
            <person name="Karaoz U."/>
            <person name="Brodie E.L."/>
            <person name="Williams K.H."/>
            <person name="Hubbard S.S."/>
            <person name="Banfield J.F."/>
        </authorList>
    </citation>
    <scope>NUCLEOTIDE SEQUENCE [LARGE SCALE GENOMIC DNA]</scope>
</reference>
<dbReference type="InterPro" id="IPR033913">
    <property type="entry name" value="MTH1175_dom"/>
</dbReference>
<dbReference type="InterPro" id="IPR036105">
    <property type="entry name" value="DiNase_FeMo-co_biosyn_sf"/>
</dbReference>
<evidence type="ECO:0000259" key="1">
    <source>
        <dbReference type="Pfam" id="PF02579"/>
    </source>
</evidence>
<organism evidence="2 3">
    <name type="scientific">Candidatus Schekmanbacteria bacterium RBG_13_48_7</name>
    <dbReference type="NCBI Taxonomy" id="1817878"/>
    <lineage>
        <taxon>Bacteria</taxon>
        <taxon>Candidatus Schekmaniibacteriota</taxon>
    </lineage>
</organism>
<protein>
    <submittedName>
        <fullName evidence="2">Dinitrogenase iron-molybdenum cofactor biosynthesis protein</fullName>
    </submittedName>
</protein>
<proteinExistence type="predicted"/>
<name>A0A1F7S005_9BACT</name>
<sequence>MKIAITSQDKTLDSLIDPRFGRCKYFVLYDTETKDFEIIDNRQILNAAQGAGIQAAETVVRNGASWVLTGSCGPKAFRTLTAAGIKVVIDIAGTVKEAIEKFQKSELKPSESANVEGHWI</sequence>
<comment type="caution">
    <text evidence="2">The sequence shown here is derived from an EMBL/GenBank/DDBJ whole genome shotgun (WGS) entry which is preliminary data.</text>
</comment>
<dbReference type="AlphaFoldDB" id="A0A1F7S005"/>
<dbReference type="Proteomes" id="UP000179266">
    <property type="component" value="Unassembled WGS sequence"/>
</dbReference>
<dbReference type="Gene3D" id="3.30.420.130">
    <property type="entry name" value="Dinitrogenase iron-molybdenum cofactor biosynthesis domain"/>
    <property type="match status" value="1"/>
</dbReference>
<dbReference type="PANTHER" id="PTHR42983">
    <property type="entry name" value="DINITROGENASE IRON-MOLYBDENUM COFACTOR PROTEIN-RELATED"/>
    <property type="match status" value="1"/>
</dbReference>
<gene>
    <name evidence="2" type="ORF">A2161_14165</name>
</gene>
<accession>A0A1F7S005</accession>
<dbReference type="InterPro" id="IPR003731">
    <property type="entry name" value="Di-Nase_FeMo-co_biosynth"/>
</dbReference>
<evidence type="ECO:0000313" key="3">
    <source>
        <dbReference type="Proteomes" id="UP000179266"/>
    </source>
</evidence>
<dbReference type="CDD" id="cd00851">
    <property type="entry name" value="MTH1175"/>
    <property type="match status" value="1"/>
</dbReference>
<feature type="domain" description="Dinitrogenase iron-molybdenum cofactor biosynthesis" evidence="1">
    <location>
        <begin position="13"/>
        <end position="104"/>
    </location>
</feature>